<evidence type="ECO:0000259" key="1">
    <source>
        <dbReference type="Pfam" id="PF02602"/>
    </source>
</evidence>
<protein>
    <submittedName>
        <fullName evidence="2">Uroporphyrinogen-III synthase</fullName>
    </submittedName>
</protein>
<dbReference type="PANTHER" id="PTHR40082:SF1">
    <property type="entry name" value="BLR5956 PROTEIN"/>
    <property type="match status" value="1"/>
</dbReference>
<dbReference type="SUPFAM" id="SSF69618">
    <property type="entry name" value="HemD-like"/>
    <property type="match status" value="1"/>
</dbReference>
<reference evidence="2" key="1">
    <citation type="journal article" date="2020" name="mSystems">
        <title>Genome- and Community-Level Interaction Insights into Carbon Utilization and Element Cycling Functions of Hydrothermarchaeota in Hydrothermal Sediment.</title>
        <authorList>
            <person name="Zhou Z."/>
            <person name="Liu Y."/>
            <person name="Xu W."/>
            <person name="Pan J."/>
            <person name="Luo Z.H."/>
            <person name="Li M."/>
        </authorList>
    </citation>
    <scope>NUCLEOTIDE SEQUENCE [LARGE SCALE GENOMIC DNA]</scope>
    <source>
        <strain evidence="2">HyVt-115</strain>
    </source>
</reference>
<evidence type="ECO:0000313" key="2">
    <source>
        <dbReference type="EMBL" id="HDD53635.1"/>
    </source>
</evidence>
<dbReference type="PANTHER" id="PTHR40082">
    <property type="entry name" value="BLR5956 PROTEIN"/>
    <property type="match status" value="1"/>
</dbReference>
<dbReference type="CDD" id="cd06578">
    <property type="entry name" value="HemD"/>
    <property type="match status" value="1"/>
</dbReference>
<dbReference type="InterPro" id="IPR036108">
    <property type="entry name" value="4pyrrol_syn_uPrphyn_synt_sf"/>
</dbReference>
<dbReference type="GO" id="GO:0004852">
    <property type="term" value="F:uroporphyrinogen-III synthase activity"/>
    <property type="evidence" value="ECO:0007669"/>
    <property type="project" value="InterPro"/>
</dbReference>
<dbReference type="InterPro" id="IPR003754">
    <property type="entry name" value="4pyrrol_synth_uPrphyn_synth"/>
</dbReference>
<accession>A0A7C0Y6K0</accession>
<dbReference type="EMBL" id="DQWS01000231">
    <property type="protein sequence ID" value="HDD53635.1"/>
    <property type="molecule type" value="Genomic_DNA"/>
</dbReference>
<dbReference type="GO" id="GO:0006780">
    <property type="term" value="P:uroporphyrinogen III biosynthetic process"/>
    <property type="evidence" value="ECO:0007669"/>
    <property type="project" value="InterPro"/>
</dbReference>
<proteinExistence type="predicted"/>
<dbReference type="AlphaFoldDB" id="A0A7C0Y6K0"/>
<dbReference type="Gene3D" id="3.40.50.10090">
    <property type="match status" value="2"/>
</dbReference>
<comment type="caution">
    <text evidence="2">The sequence shown here is derived from an EMBL/GenBank/DDBJ whole genome shotgun (WGS) entry which is preliminary data.</text>
</comment>
<gene>
    <name evidence="2" type="ORF">ENF32_06180</name>
</gene>
<sequence length="254" mass="27576">MELKGKKVVVTRARDQAGEMLALLREKGAVPILFPTIELVPPGDWGPVDAALGRMEGYHWVVFTSANGVSFFSDRAKVLGFDLKRLLEGKDVCAIGPATACALEGKGVSPTLVPPRFVAEEVLEALRARGMEGRRVLIPRAQVARDVLPQGLKGAGAQVDVVVVYRTVVPQVDSSVRKEVLEADIFTFTSPSTAQNFVRIMGEKLSPDFWRDKVVASIGPVTTMALRHLGVVVDLEAGEYTVRGLVRALEEFQP</sequence>
<dbReference type="Pfam" id="PF02602">
    <property type="entry name" value="HEM4"/>
    <property type="match status" value="1"/>
</dbReference>
<dbReference type="Proteomes" id="UP000885690">
    <property type="component" value="Unassembled WGS sequence"/>
</dbReference>
<dbReference type="InterPro" id="IPR039793">
    <property type="entry name" value="UROS/Hem4"/>
</dbReference>
<organism evidence="2">
    <name type="scientific">Thermosulfidibacter takaii</name>
    <dbReference type="NCBI Taxonomy" id="412593"/>
    <lineage>
        <taxon>Bacteria</taxon>
        <taxon>Pseudomonadati</taxon>
        <taxon>Thermosulfidibacterota</taxon>
        <taxon>Thermosulfidibacteria</taxon>
        <taxon>Thermosulfidibacterales</taxon>
        <taxon>Thermosulfidibacteraceae</taxon>
    </lineage>
</organism>
<name>A0A7C0Y6K0_9BACT</name>
<feature type="domain" description="Tetrapyrrole biosynthesis uroporphyrinogen III synthase" evidence="1">
    <location>
        <begin position="20"/>
        <end position="246"/>
    </location>
</feature>